<dbReference type="AlphaFoldDB" id="A0A165FWG5"/>
<evidence type="ECO:0000313" key="2">
    <source>
        <dbReference type="EMBL" id="KZF21466.1"/>
    </source>
</evidence>
<proteinExistence type="predicted"/>
<reference evidence="2 3" key="1">
    <citation type="journal article" date="2016" name="Fungal Biol.">
        <title>The genome of Xylona heveae provides a window into fungal endophytism.</title>
        <authorList>
            <person name="Gazis R."/>
            <person name="Kuo A."/>
            <person name="Riley R."/>
            <person name="LaButti K."/>
            <person name="Lipzen A."/>
            <person name="Lin J."/>
            <person name="Amirebrahimi M."/>
            <person name="Hesse C.N."/>
            <person name="Spatafora J.W."/>
            <person name="Henrissat B."/>
            <person name="Hainaut M."/>
            <person name="Grigoriev I.V."/>
            <person name="Hibbett D.S."/>
        </authorList>
    </citation>
    <scope>NUCLEOTIDE SEQUENCE [LARGE SCALE GENOMIC DNA]</scope>
    <source>
        <strain evidence="2 3">TC161</strain>
    </source>
</reference>
<protein>
    <submittedName>
        <fullName evidence="2">Uncharacterized protein</fullName>
    </submittedName>
</protein>
<dbReference type="GeneID" id="28900353"/>
<gene>
    <name evidence="2" type="ORF">L228DRAFT_268945</name>
</gene>
<dbReference type="OrthoDB" id="3921745at2759"/>
<name>A0A165FWG5_XYLHT</name>
<feature type="region of interest" description="Disordered" evidence="1">
    <location>
        <begin position="1"/>
        <end position="71"/>
    </location>
</feature>
<keyword evidence="3" id="KW-1185">Reference proteome</keyword>
<sequence>MRDTKFEWSRTSQQNQGRRVTVAQPSTGPSGQVMAIGNCLNPSQSNRISISQQSVAYSQSRYPSPPETPRPAIRTRMELQTPVLPHPGLDARLYQTREPSRAAVEEHDRELREPRPKYTAEQCYFIWYWRIDKKKPWEGREGVGEGVGDGVVERYNAYFSPQRPCQGLQCRYYRFLEEKNVPPIRKRSKSGPDRFMPKYGMVEFTKGKLKYPWMEPEMLVSPQAQSISRPWEL</sequence>
<evidence type="ECO:0000313" key="3">
    <source>
        <dbReference type="Proteomes" id="UP000076632"/>
    </source>
</evidence>
<dbReference type="EMBL" id="KV407460">
    <property type="protein sequence ID" value="KZF21466.1"/>
    <property type="molecule type" value="Genomic_DNA"/>
</dbReference>
<feature type="compositionally biased region" description="Polar residues" evidence="1">
    <location>
        <begin position="9"/>
        <end position="30"/>
    </location>
</feature>
<accession>A0A165FWG5</accession>
<feature type="compositionally biased region" description="Low complexity" evidence="1">
    <location>
        <begin position="43"/>
        <end position="54"/>
    </location>
</feature>
<evidence type="ECO:0000256" key="1">
    <source>
        <dbReference type="SAM" id="MobiDB-lite"/>
    </source>
</evidence>
<dbReference type="RefSeq" id="XP_018187021.1">
    <property type="nucleotide sequence ID" value="XM_018335216.1"/>
</dbReference>
<dbReference type="Proteomes" id="UP000076632">
    <property type="component" value="Unassembled WGS sequence"/>
</dbReference>
<organism evidence="2 3">
    <name type="scientific">Xylona heveae (strain CBS 132557 / TC161)</name>
    <dbReference type="NCBI Taxonomy" id="1328760"/>
    <lineage>
        <taxon>Eukaryota</taxon>
        <taxon>Fungi</taxon>
        <taxon>Dikarya</taxon>
        <taxon>Ascomycota</taxon>
        <taxon>Pezizomycotina</taxon>
        <taxon>Xylonomycetes</taxon>
        <taxon>Xylonales</taxon>
        <taxon>Xylonaceae</taxon>
        <taxon>Xylona</taxon>
    </lineage>
</organism>
<dbReference type="InParanoid" id="A0A165FWG5"/>